<accession>A0A6L7ACP2</accession>
<dbReference type="GO" id="GO:0016787">
    <property type="term" value="F:hydrolase activity"/>
    <property type="evidence" value="ECO:0007669"/>
    <property type="project" value="UniProtKB-KW"/>
</dbReference>
<dbReference type="SUPFAM" id="SSF52266">
    <property type="entry name" value="SGNH hydrolase"/>
    <property type="match status" value="1"/>
</dbReference>
<dbReference type="Pfam" id="PF13472">
    <property type="entry name" value="Lipase_GDSL_2"/>
    <property type="match status" value="1"/>
</dbReference>
<evidence type="ECO:0000313" key="2">
    <source>
        <dbReference type="EMBL" id="MWN20979.1"/>
    </source>
</evidence>
<dbReference type="InterPro" id="IPR013830">
    <property type="entry name" value="SGNH_hydro"/>
</dbReference>
<dbReference type="InterPro" id="IPR036514">
    <property type="entry name" value="SGNH_hydro_sf"/>
</dbReference>
<evidence type="ECO:0000313" key="3">
    <source>
        <dbReference type="Proteomes" id="UP000478636"/>
    </source>
</evidence>
<comment type="caution">
    <text evidence="2">The sequence shown here is derived from an EMBL/GenBank/DDBJ whole genome shotgun (WGS) entry which is preliminary data.</text>
</comment>
<feature type="domain" description="SGNH hydrolase-type esterase" evidence="1">
    <location>
        <begin position="50"/>
        <end position="235"/>
    </location>
</feature>
<name>A0A6L7ACP2_LEULA</name>
<dbReference type="EMBL" id="WSZI01000013">
    <property type="protein sequence ID" value="MWN20979.1"/>
    <property type="molecule type" value="Genomic_DNA"/>
</dbReference>
<protein>
    <submittedName>
        <fullName evidence="2">SGNH/GDSL hydrolase family protein</fullName>
    </submittedName>
</protein>
<dbReference type="CDD" id="cd00229">
    <property type="entry name" value="SGNH_hydrolase"/>
    <property type="match status" value="1"/>
</dbReference>
<keyword evidence="2" id="KW-0378">Hydrolase</keyword>
<gene>
    <name evidence="2" type="ORF">GQS40_04730</name>
</gene>
<dbReference type="Proteomes" id="UP000478636">
    <property type="component" value="Unassembled WGS sequence"/>
</dbReference>
<organism evidence="2 3">
    <name type="scientific">Leuconostoc lactis</name>
    <dbReference type="NCBI Taxonomy" id="1246"/>
    <lineage>
        <taxon>Bacteria</taxon>
        <taxon>Bacillati</taxon>
        <taxon>Bacillota</taxon>
        <taxon>Bacilli</taxon>
        <taxon>Lactobacillales</taxon>
        <taxon>Lactobacillaceae</taxon>
        <taxon>Leuconostoc</taxon>
    </lineage>
</organism>
<dbReference type="AlphaFoldDB" id="A0A6L7ACP2"/>
<sequence>MWGQLKHFSHQLIGRFKTWRIMTQWQDTDMVSLARIRHSALKNVHQIGIIGDSVSFGLKAKYNYGQYIQKATGATVQNLAVSGAHLADNGFTSIFQQAQRLDPADLYIVQGTDDDWLGDIPIGGPTDLTATTYIGAFYQIIAHLRQRQPQATIIVLTPTYQTPVRGQQVRRTDRTLNGLGLDLHAYVAAQLAACQDLAVPVINLMQKKRFDPSQADFRAQVMPDGLHPNDVGQRRIARLIAETYTKIIKAK</sequence>
<proteinExistence type="predicted"/>
<reference evidence="2 3" key="1">
    <citation type="submission" date="2019-12" db="EMBL/GenBank/DDBJ databases">
        <title>Complete genome sequence of Leuconostoc lactis strain AVN1 provides insights into metabolic potential.</title>
        <authorList>
            <person name="Besrour N."/>
            <person name="Najjari A."/>
            <person name="Fhoula I."/>
            <person name="Jaballah S."/>
            <person name="Klibi N."/>
            <person name="Ouzari H.I."/>
        </authorList>
    </citation>
    <scope>NUCLEOTIDE SEQUENCE [LARGE SCALE GENOMIC DNA]</scope>
    <source>
        <strain evidence="2 3">AVN1</strain>
    </source>
</reference>
<dbReference type="Gene3D" id="3.40.50.1110">
    <property type="entry name" value="SGNH hydrolase"/>
    <property type="match status" value="1"/>
</dbReference>
<evidence type="ECO:0000259" key="1">
    <source>
        <dbReference type="Pfam" id="PF13472"/>
    </source>
</evidence>